<keyword evidence="1" id="KW-0614">Plasmid</keyword>
<keyword evidence="2" id="KW-1185">Reference proteome</keyword>
<dbReference type="eggNOG" id="arCOG07976">
    <property type="taxonomic scope" value="Archaea"/>
</dbReference>
<sequence length="52" mass="5959">MKLPPFRPLRRLFGSTHGEVLFECRRCGSTVEPGTNVCPSCEQRSVARYEME</sequence>
<organism evidence="1 2">
    <name type="scientific">Halorubrum lacusprofundi (strain ATCC 49239 / DSM 5036 / JCM 8891 / ACAM 34)</name>
    <dbReference type="NCBI Taxonomy" id="416348"/>
    <lineage>
        <taxon>Archaea</taxon>
        <taxon>Methanobacteriati</taxon>
        <taxon>Methanobacteriota</taxon>
        <taxon>Stenosarchaea group</taxon>
        <taxon>Halobacteria</taxon>
        <taxon>Halobacteriales</taxon>
        <taxon>Haloferacaceae</taxon>
        <taxon>Halorubrum</taxon>
    </lineage>
</organism>
<reference evidence="1 2" key="1">
    <citation type="journal article" date="2016" name="Stand. Genomic Sci.">
        <title>Complete genome sequence of the Antarctic Halorubrum lacusprofundi type strain ACAM 34.</title>
        <authorList>
            <person name="Anderson I.J."/>
            <person name="DasSarma P."/>
            <person name="Lucas S."/>
            <person name="Copeland A."/>
            <person name="Lapidus A."/>
            <person name="Del Rio T.G."/>
            <person name="Tice H."/>
            <person name="Dalin E."/>
            <person name="Bruce D.C."/>
            <person name="Goodwin L."/>
            <person name="Pitluck S."/>
            <person name="Sims D."/>
            <person name="Brettin T.S."/>
            <person name="Detter J.C."/>
            <person name="Han C.S."/>
            <person name="Larimer F."/>
            <person name="Hauser L."/>
            <person name="Land M."/>
            <person name="Ivanova N."/>
            <person name="Richardson P."/>
            <person name="Cavicchioli R."/>
            <person name="DasSarma S."/>
            <person name="Woese C.R."/>
            <person name="Kyrpides N.C."/>
        </authorList>
    </citation>
    <scope>NUCLEOTIDE SEQUENCE [LARGE SCALE GENOMIC DNA]</scope>
    <source>
        <strain evidence="2">ATCC 49239 / DSM 5036 / JCM 8891 / ACAM 34</strain>
    </source>
</reference>
<geneLocation type="plasmid" evidence="1 2">
    <name>pHLAC01</name>
</geneLocation>
<evidence type="ECO:0000313" key="2">
    <source>
        <dbReference type="Proteomes" id="UP000000740"/>
    </source>
</evidence>
<accession>B9LWJ3</accession>
<dbReference type="HOGENOM" id="CLU_202925_0_0_2"/>
<evidence type="ECO:0000313" key="1">
    <source>
        <dbReference type="EMBL" id="ACM58834.1"/>
    </source>
</evidence>
<dbReference type="KEGG" id="hla:Hlac_3310"/>
<proteinExistence type="predicted"/>
<protein>
    <recommendedName>
        <fullName evidence="3">Zinc-ribbon domain-containing protein</fullName>
    </recommendedName>
</protein>
<evidence type="ECO:0008006" key="3">
    <source>
        <dbReference type="Google" id="ProtNLM"/>
    </source>
</evidence>
<dbReference type="EMBL" id="CP001367">
    <property type="protein sequence ID" value="ACM58834.1"/>
    <property type="molecule type" value="Genomic_DNA"/>
</dbReference>
<dbReference type="AlphaFoldDB" id="B9LWJ3"/>
<dbReference type="Proteomes" id="UP000000740">
    <property type="component" value="Plasmid pHLAC01"/>
</dbReference>
<name>B9LWJ3_HALLT</name>
<gene>
    <name evidence="1" type="ordered locus">Hlac_3310</name>
</gene>